<dbReference type="Pfam" id="PF00075">
    <property type="entry name" value="RNase_H"/>
    <property type="match status" value="1"/>
</dbReference>
<dbReference type="SUPFAM" id="SSF53098">
    <property type="entry name" value="Ribonuclease H-like"/>
    <property type="match status" value="1"/>
</dbReference>
<organism evidence="3 4">
    <name type="scientific">Durusdinium trenchii</name>
    <dbReference type="NCBI Taxonomy" id="1381693"/>
    <lineage>
        <taxon>Eukaryota</taxon>
        <taxon>Sar</taxon>
        <taxon>Alveolata</taxon>
        <taxon>Dinophyceae</taxon>
        <taxon>Suessiales</taxon>
        <taxon>Symbiodiniaceae</taxon>
        <taxon>Durusdinium</taxon>
    </lineage>
</organism>
<evidence type="ECO:0000259" key="2">
    <source>
        <dbReference type="PROSITE" id="PS50879"/>
    </source>
</evidence>
<dbReference type="PROSITE" id="PS50879">
    <property type="entry name" value="RNASE_H_1"/>
    <property type="match status" value="1"/>
</dbReference>
<dbReference type="SUPFAM" id="SSF56219">
    <property type="entry name" value="DNase I-like"/>
    <property type="match status" value="1"/>
</dbReference>
<gene>
    <name evidence="3" type="ORF">SCF082_LOCUS42364</name>
</gene>
<comment type="caution">
    <text evidence="3">The sequence shown here is derived from an EMBL/GenBank/DDBJ whole genome shotgun (WGS) entry which is preliminary data.</text>
</comment>
<feature type="region of interest" description="Disordered" evidence="1">
    <location>
        <begin position="228"/>
        <end position="254"/>
    </location>
</feature>
<dbReference type="Gene3D" id="3.30.420.10">
    <property type="entry name" value="Ribonuclease H-like superfamily/Ribonuclease H"/>
    <property type="match status" value="1"/>
</dbReference>
<dbReference type="InterPro" id="IPR036397">
    <property type="entry name" value="RNaseH_sf"/>
</dbReference>
<name>A0ABP0QNE7_9DINO</name>
<evidence type="ECO:0000313" key="3">
    <source>
        <dbReference type="EMBL" id="CAK9089793.1"/>
    </source>
</evidence>
<dbReference type="InterPro" id="IPR002156">
    <property type="entry name" value="RNaseH_domain"/>
</dbReference>
<evidence type="ECO:0000256" key="1">
    <source>
        <dbReference type="SAM" id="MobiDB-lite"/>
    </source>
</evidence>
<feature type="compositionally biased region" description="Basic residues" evidence="1">
    <location>
        <begin position="1"/>
        <end position="10"/>
    </location>
</feature>
<feature type="region of interest" description="Disordered" evidence="1">
    <location>
        <begin position="1"/>
        <end position="26"/>
    </location>
</feature>
<sequence>MKVAMKKVTKKPSGNPPVPNKDEEMSLEDKMELFVRSKQQNVANWLDTLTKGQRETLWQRFSRARDGLKDPVVTNIWESQCKGPKSDPLKKRLLGVFLNAQGDLKNSQAWQKEMVTLSKSTGSKTSESWVPFQTILLRFGLQVNKGSIVCRRDPEDTSEWQFCLKKEQKWEQTETKHEHKGHQVGKQEAVSWMKLKAAAGVGTQEGNATEALEAVCGRKGKAALAIEDGNAKESEDESPAKPASSKKKKKQDADEVEADVLSDMGGTPAFQECKVRVSKMLKLLQKVRKEVGSSHDACLREPESALKALLKKKASAEVAKKKLFDCALAIKKAKRRFCESDELGVPQPYIVELPNQARSSEGWYMTSKPLGMFLPHEWFSWLENHKEASGFAHLEAFWEEHSADDPKLAGNPIVKEGRQLGLFGFCYAATFRCVLSYKQQELPRLVPWRTIVGMRIDLQVVQETCRYENARQVFAAEDMLADQTSFLQLSLPFKVRDHGDSGEADLLGLDLGWQKGFPVSPSRDLTFLLDVVVLMPMWTCHALPSWFGRVFDQRPLQGYMLCCWHHSPCGAGQGANLGVIMVDCWCDPCRGLRPPGNPLELVSWRTKNLNTLDEVVFCKDRTLVLDFPRREIALNDFLLDRSAFPSKSGDEKGEKLADYDFPLPDFSSLLSLLLAKKKHVDIDWKFVHQQLSSELRAELDDWILDEPGQVEDVSIYTDGSFACTVEEKKAGWAFLAIGLWEEESYILGYDWGIVDIDPLEEGWTGAERADSKAAEATAILRALEWAFSHNLQTTYTFYFDSQLAGFSSSGVYGVAPWDRQHRALRAMAKAFEAFHRPHGMTRWKHVKAHNGTLGNEIVDIFAKRAFREQSFLHSWTCPDYSPFLFGKRFPLEYLWMLWDATSGLSNGGDRRAVLLLRDHLPDVPGCLEEKLPPELLNEVEDYWAEVTSLLSSFCSRYPHVIIGTDANAHFDAECEGCIGDAGLESKENLGGRLFRELLIRFELFLPSTFADIHTGKHATWFHSAHDTMSRCDYFALPQAWRRAKLGTWVFDTLDIVKDGIDHLPVALTFCMAFQVRASVKKASGFCRQSLQKATPEQMQVTTMSAREFANALRAIGVVNPKKPTGIKPLPILHDELSQPVETAEAIAALWRGYFGAQEDGVVTTFEQLFSSRKHSVETGIVMPEWSEIPSIYQVESQFRKTALGKAYFADNIPGDLLRKAPVRMAELFYSLYCKEIVRLQEPLLYKGGYLEAAHKKGNPCLVTNYRSLFVSSVIAKALHSIYRSDLADSFAAHRLGLQVGGLPGQGIVQPVHSLHLYQQEAIASGDSYAILFVDISNAFYKVVRQHVVTPADDDRGARELFGSLGLPLQAFCEFQELLRQPDALEAAEVPQHLKALFREFFTSTWFMIRGDHVVTQTRKGSRPGDAFADLVFSFALTKFVQRALDQLQMEFNDLGIWWNGEKTIYPEGDFHVDLGPLTPIWADDLAFAVRDCAPEMLIHKIQRVTAVLFENLLAAGLTPNLKKGKSEILMDLRGPGSLAIRRDLLSQENLLRVDSRYGPFELHLVGAYKHLGTWLQVGAGIQKDINCKFAIAHDVLTRYRSQLFCNRGLDFQKKKQYFLSLVLSTVIYNSAVWRAKNSRQQRQLEGALFRLYRRFAAMHHGNKVFKWSTLKLLEEVQLPQPVALLKLGRLRYLGQLLGSAQPHTWALLQKSAFWRSQLEVTVEPTTLSIILDFLEQEQFRHARWSPVRDLEQSVWNTSRLKQYPGPLCKALAQIFLDAQADEGNTEVPDWFEAAVQKLVAQFDMDAPMGPDYNAAAVISAN</sequence>
<keyword evidence="4" id="KW-1185">Reference proteome</keyword>
<dbReference type="InterPro" id="IPR036691">
    <property type="entry name" value="Endo/exonu/phosph_ase_sf"/>
</dbReference>
<proteinExistence type="predicted"/>
<dbReference type="InterPro" id="IPR012337">
    <property type="entry name" value="RNaseH-like_sf"/>
</dbReference>
<dbReference type="Proteomes" id="UP001642464">
    <property type="component" value="Unassembled WGS sequence"/>
</dbReference>
<evidence type="ECO:0000313" key="4">
    <source>
        <dbReference type="Proteomes" id="UP001642464"/>
    </source>
</evidence>
<dbReference type="EMBL" id="CAXAMM010039895">
    <property type="protein sequence ID" value="CAK9089793.1"/>
    <property type="molecule type" value="Genomic_DNA"/>
</dbReference>
<accession>A0ABP0QNE7</accession>
<reference evidence="3 4" key="1">
    <citation type="submission" date="2024-02" db="EMBL/GenBank/DDBJ databases">
        <authorList>
            <person name="Chen Y."/>
            <person name="Shah S."/>
            <person name="Dougan E. K."/>
            <person name="Thang M."/>
            <person name="Chan C."/>
        </authorList>
    </citation>
    <scope>NUCLEOTIDE SEQUENCE [LARGE SCALE GENOMIC DNA]</scope>
</reference>
<protein>
    <recommendedName>
        <fullName evidence="2">RNase H type-1 domain-containing protein</fullName>
    </recommendedName>
</protein>
<feature type="domain" description="RNase H type-1" evidence="2">
    <location>
        <begin position="709"/>
        <end position="867"/>
    </location>
</feature>